<name>X6N1L7_RETFI</name>
<protein>
    <submittedName>
        <fullName evidence="1">Uncharacterized protein</fullName>
    </submittedName>
</protein>
<dbReference type="AlphaFoldDB" id="X6N1L7"/>
<gene>
    <name evidence="1" type="ORF">RFI_17049</name>
</gene>
<proteinExistence type="predicted"/>
<dbReference type="EMBL" id="ASPP01012861">
    <property type="protein sequence ID" value="ETO20170.1"/>
    <property type="molecule type" value="Genomic_DNA"/>
</dbReference>
<feature type="non-terminal residue" evidence="1">
    <location>
        <position position="1"/>
    </location>
</feature>
<sequence>LLPSHHKYYMSIIFIENATQCTTSEKAIYLNLEQSLVNADLHWTFVSLFCKYPKYWSLILTADIHACLRVKLLRSNDYWLEKKLVCVVTLRYDFQRCCLLNCNASDIEHNQTYKKSDEVMKRKRQCICFCLDRRIFFIPFLSPQLQNKTVLLRNSFLFFGKIFKVFLCVWRINAIKKEKKGMLVHWIDSKRFSFYF</sequence>
<accession>X6N1L7</accession>
<keyword evidence="2" id="KW-1185">Reference proteome</keyword>
<reference evidence="1 2" key="1">
    <citation type="journal article" date="2013" name="Curr. Biol.">
        <title>The Genome of the Foraminiferan Reticulomyxa filosa.</title>
        <authorList>
            <person name="Glockner G."/>
            <person name="Hulsmann N."/>
            <person name="Schleicher M."/>
            <person name="Noegel A.A."/>
            <person name="Eichinger L."/>
            <person name="Gallinger C."/>
            <person name="Pawlowski J."/>
            <person name="Sierra R."/>
            <person name="Euteneuer U."/>
            <person name="Pillet L."/>
            <person name="Moustafa A."/>
            <person name="Platzer M."/>
            <person name="Groth M."/>
            <person name="Szafranski K."/>
            <person name="Schliwa M."/>
        </authorList>
    </citation>
    <scope>NUCLEOTIDE SEQUENCE [LARGE SCALE GENOMIC DNA]</scope>
</reference>
<evidence type="ECO:0000313" key="1">
    <source>
        <dbReference type="EMBL" id="ETO20170.1"/>
    </source>
</evidence>
<evidence type="ECO:0000313" key="2">
    <source>
        <dbReference type="Proteomes" id="UP000023152"/>
    </source>
</evidence>
<dbReference type="Proteomes" id="UP000023152">
    <property type="component" value="Unassembled WGS sequence"/>
</dbReference>
<comment type="caution">
    <text evidence="1">The sequence shown here is derived from an EMBL/GenBank/DDBJ whole genome shotgun (WGS) entry which is preliminary data.</text>
</comment>
<organism evidence="1 2">
    <name type="scientific">Reticulomyxa filosa</name>
    <dbReference type="NCBI Taxonomy" id="46433"/>
    <lineage>
        <taxon>Eukaryota</taxon>
        <taxon>Sar</taxon>
        <taxon>Rhizaria</taxon>
        <taxon>Retaria</taxon>
        <taxon>Foraminifera</taxon>
        <taxon>Monothalamids</taxon>
        <taxon>Reticulomyxidae</taxon>
        <taxon>Reticulomyxa</taxon>
    </lineage>
</organism>